<dbReference type="GO" id="GO:0016746">
    <property type="term" value="F:acyltransferase activity"/>
    <property type="evidence" value="ECO:0007669"/>
    <property type="project" value="InterPro"/>
</dbReference>
<dbReference type="SUPFAM" id="SSF53901">
    <property type="entry name" value="Thiolase-like"/>
    <property type="match status" value="1"/>
</dbReference>
<dbReference type="Gene3D" id="3.40.47.10">
    <property type="match status" value="1"/>
</dbReference>
<dbReference type="EMBL" id="BART01002030">
    <property type="protein sequence ID" value="GAG55507.1"/>
    <property type="molecule type" value="Genomic_DNA"/>
</dbReference>
<dbReference type="AlphaFoldDB" id="X0ZB91"/>
<name>X0ZB91_9ZZZZ</name>
<sequence length="120" mass="12621">MGRQVAIASAGFSEHASKRSDVNMAELVSEAVEDCLKNAPGVELDDIDAFVNGNMPAFEGSNMPELWMTDWMGARNKPLLRVTTGGTTGGTVAIAGYYTVAASLPKVDTVLAIAFLALLT</sequence>
<evidence type="ECO:0000313" key="1">
    <source>
        <dbReference type="EMBL" id="GAG55507.1"/>
    </source>
</evidence>
<comment type="caution">
    <text evidence="1">The sequence shown here is derived from an EMBL/GenBank/DDBJ whole genome shotgun (WGS) entry which is preliminary data.</text>
</comment>
<organism evidence="1">
    <name type="scientific">marine sediment metagenome</name>
    <dbReference type="NCBI Taxonomy" id="412755"/>
    <lineage>
        <taxon>unclassified sequences</taxon>
        <taxon>metagenomes</taxon>
        <taxon>ecological metagenomes</taxon>
    </lineage>
</organism>
<evidence type="ECO:0008006" key="2">
    <source>
        <dbReference type="Google" id="ProtNLM"/>
    </source>
</evidence>
<accession>X0ZB91</accession>
<reference evidence="1" key="1">
    <citation type="journal article" date="2014" name="Front. Microbiol.">
        <title>High frequency of phylogenetically diverse reductive dehalogenase-homologous genes in deep subseafloor sedimentary metagenomes.</title>
        <authorList>
            <person name="Kawai M."/>
            <person name="Futagami T."/>
            <person name="Toyoda A."/>
            <person name="Takaki Y."/>
            <person name="Nishi S."/>
            <person name="Hori S."/>
            <person name="Arai W."/>
            <person name="Tsubouchi T."/>
            <person name="Morono Y."/>
            <person name="Uchiyama I."/>
            <person name="Ito T."/>
            <person name="Fujiyama A."/>
            <person name="Inagaki F."/>
            <person name="Takami H."/>
        </authorList>
    </citation>
    <scope>NUCLEOTIDE SEQUENCE</scope>
    <source>
        <strain evidence="1">Expedition CK06-06</strain>
    </source>
</reference>
<gene>
    <name evidence="1" type="ORF">S01H4_06533</name>
</gene>
<dbReference type="InterPro" id="IPR016039">
    <property type="entry name" value="Thiolase-like"/>
</dbReference>
<protein>
    <recommendedName>
        <fullName evidence="2">Thiolase N-terminal domain-containing protein</fullName>
    </recommendedName>
</protein>
<proteinExistence type="predicted"/>